<keyword evidence="6" id="KW-1185">Reference proteome</keyword>
<organism evidence="5 6">
    <name type="scientific">Piscinibacter sakaiensis</name>
    <name type="common">Ideonella sakaiensis</name>
    <dbReference type="NCBI Taxonomy" id="1547922"/>
    <lineage>
        <taxon>Bacteria</taxon>
        <taxon>Pseudomonadati</taxon>
        <taxon>Pseudomonadota</taxon>
        <taxon>Betaproteobacteria</taxon>
        <taxon>Burkholderiales</taxon>
        <taxon>Sphaerotilaceae</taxon>
        <taxon>Piscinibacter</taxon>
    </lineage>
</organism>
<keyword evidence="2 5" id="KW-0436">Ligase</keyword>
<dbReference type="GO" id="GO:0004467">
    <property type="term" value="F:long-chain fatty acid-CoA ligase activity"/>
    <property type="evidence" value="ECO:0007669"/>
    <property type="project" value="UniProtKB-EC"/>
</dbReference>
<sequence length="514" mass="55396">MKFHESLIDGARRYPDHVALHWIDRDKRLTYAQAVEQMERVAAGLASLGVQRGDRVGIFAHNGLDYVLAMYGAWRLGAISAHINVQYADTLDYFLNDCTPKVLIYTHDHLATINRHRAACPSVQHYVCFDGRQDGAIDWSELIATPGPAPSVDFDDAEGAHLSYTSGTSGRPKGALIGHEPTHRACRCIAERLGFDHQDVTYGASTLSSSYHLVANLLPGIHAGATVGIATRWDAAKAWDAMERQGSTVLPSNATALAELLEHCRSRGAAPGRLRLAVSGGGPVPPTVKRAFRDELKLPLAESYGQTELGGFVGLGPARLPDEEKLLACGPSLPDRHARIVDPITGQDVPTGEVGDIAVGGGHMLGYWGRPEQTAQVVRQGYLYTGDVGRMDAEGYVYVRGRSSERLMVQGEAWYPRDVEEALMEQQAVASAALIGLPDGAGEDRPVAYVILRDGIAVAEAQLLQAAGQRVKRDLSRLELRCVDRLPLTPTGKISKAELKAEALQAAGGAMHPG</sequence>
<dbReference type="PANTHER" id="PTHR43201">
    <property type="entry name" value="ACYL-COA SYNTHETASE"/>
    <property type="match status" value="1"/>
</dbReference>
<protein>
    <submittedName>
        <fullName evidence="5">Long-chain-fatty-acid--CoA ligase</fullName>
        <ecNumber evidence="5">6.2.1.3</ecNumber>
    </submittedName>
</protein>
<comment type="caution">
    <text evidence="5">The sequence shown here is derived from an EMBL/GenBank/DDBJ whole genome shotgun (WGS) entry which is preliminary data.</text>
</comment>
<dbReference type="EC" id="6.2.1.3" evidence="5"/>
<evidence type="ECO:0000313" key="5">
    <source>
        <dbReference type="EMBL" id="GAP38198.1"/>
    </source>
</evidence>
<reference evidence="5 6" key="2">
    <citation type="journal article" date="2016" name="Science">
        <title>A bacterium that degrades and assimilates poly(ethylene terephthalate).</title>
        <authorList>
            <person name="Yoshida S."/>
            <person name="Hiraga K."/>
            <person name="Takehana T."/>
            <person name="Taniguchi I."/>
            <person name="Yamaji H."/>
            <person name="Maeda Y."/>
            <person name="Toyohara K."/>
            <person name="Miyamoto K."/>
            <person name="Kimura Y."/>
            <person name="Oda K."/>
        </authorList>
    </citation>
    <scope>NUCLEOTIDE SEQUENCE [LARGE SCALE GENOMIC DNA]</scope>
    <source>
        <strain evidence="6">NBRC 110686 / TISTR 2288 / 201-F6</strain>
    </source>
</reference>
<dbReference type="InterPro" id="IPR000873">
    <property type="entry name" value="AMP-dep_synth/lig_dom"/>
</dbReference>
<dbReference type="Pfam" id="PF00501">
    <property type="entry name" value="AMP-binding"/>
    <property type="match status" value="1"/>
</dbReference>
<accession>A0A0K8P698</accession>
<dbReference type="EMBL" id="BBYR01000068">
    <property type="protein sequence ID" value="GAP38198.1"/>
    <property type="molecule type" value="Genomic_DNA"/>
</dbReference>
<dbReference type="AlphaFoldDB" id="A0A0K8P698"/>
<evidence type="ECO:0000256" key="1">
    <source>
        <dbReference type="ARBA" id="ARBA00006432"/>
    </source>
</evidence>
<dbReference type="InterPro" id="IPR025110">
    <property type="entry name" value="AMP-bd_C"/>
</dbReference>
<dbReference type="PANTHER" id="PTHR43201:SF5">
    <property type="entry name" value="MEDIUM-CHAIN ACYL-COA LIGASE ACSF2, MITOCHONDRIAL"/>
    <property type="match status" value="1"/>
</dbReference>
<evidence type="ECO:0000256" key="2">
    <source>
        <dbReference type="ARBA" id="ARBA00022598"/>
    </source>
</evidence>
<reference evidence="6" key="1">
    <citation type="submission" date="2015-07" db="EMBL/GenBank/DDBJ databases">
        <title>Discovery of a poly(ethylene terephthalate assimilation.</title>
        <authorList>
            <person name="Yoshida S."/>
            <person name="Hiraga K."/>
            <person name="Takehana T."/>
            <person name="Taniguchi I."/>
            <person name="Yamaji H."/>
            <person name="Maeda Y."/>
            <person name="Toyohara K."/>
            <person name="Miyamoto K."/>
            <person name="Kimura Y."/>
            <person name="Oda K."/>
        </authorList>
    </citation>
    <scope>NUCLEOTIDE SEQUENCE [LARGE SCALE GENOMIC DNA]</scope>
    <source>
        <strain evidence="6">NBRC 110686 / TISTR 2288 / 201-F6</strain>
    </source>
</reference>
<dbReference type="OrthoDB" id="9803968at2"/>
<evidence type="ECO:0000259" key="4">
    <source>
        <dbReference type="Pfam" id="PF13193"/>
    </source>
</evidence>
<dbReference type="SUPFAM" id="SSF56801">
    <property type="entry name" value="Acetyl-CoA synthetase-like"/>
    <property type="match status" value="1"/>
</dbReference>
<dbReference type="STRING" id="1547922.ISF6_4392"/>
<feature type="domain" description="AMP-binding enzyme C-terminal" evidence="4">
    <location>
        <begin position="419"/>
        <end position="493"/>
    </location>
</feature>
<dbReference type="Gene3D" id="3.30.300.30">
    <property type="match status" value="1"/>
</dbReference>
<evidence type="ECO:0000313" key="6">
    <source>
        <dbReference type="Proteomes" id="UP000037660"/>
    </source>
</evidence>
<dbReference type="InterPro" id="IPR020845">
    <property type="entry name" value="AMP-binding_CS"/>
</dbReference>
<dbReference type="Gene3D" id="3.40.50.12780">
    <property type="entry name" value="N-terminal domain of ligase-like"/>
    <property type="match status" value="1"/>
</dbReference>
<feature type="domain" description="AMP-dependent synthetase/ligase" evidence="3">
    <location>
        <begin position="11"/>
        <end position="368"/>
    </location>
</feature>
<dbReference type="Pfam" id="PF13193">
    <property type="entry name" value="AMP-binding_C"/>
    <property type="match status" value="1"/>
</dbReference>
<dbReference type="RefSeq" id="WP_054022069.1">
    <property type="nucleotide sequence ID" value="NZ_BBYR01000068.1"/>
</dbReference>
<dbReference type="PROSITE" id="PS00455">
    <property type="entry name" value="AMP_BINDING"/>
    <property type="match status" value="1"/>
</dbReference>
<gene>
    <name evidence="5" type="ORF">ISF6_4392</name>
</gene>
<dbReference type="GO" id="GO:0031956">
    <property type="term" value="F:medium-chain fatty acid-CoA ligase activity"/>
    <property type="evidence" value="ECO:0007669"/>
    <property type="project" value="TreeGrafter"/>
</dbReference>
<dbReference type="Proteomes" id="UP000037660">
    <property type="component" value="Unassembled WGS sequence"/>
</dbReference>
<proteinExistence type="inferred from homology"/>
<comment type="similarity">
    <text evidence="1">Belongs to the ATP-dependent AMP-binding enzyme family.</text>
</comment>
<evidence type="ECO:0000259" key="3">
    <source>
        <dbReference type="Pfam" id="PF00501"/>
    </source>
</evidence>
<dbReference type="InterPro" id="IPR045851">
    <property type="entry name" value="AMP-bd_C_sf"/>
</dbReference>
<name>A0A0K8P698_PISS1</name>
<dbReference type="InterPro" id="IPR042099">
    <property type="entry name" value="ANL_N_sf"/>
</dbReference>